<protein>
    <submittedName>
        <fullName evidence="11">Ramosa1 C2H2 zinc-finger transcription factor</fullName>
    </submittedName>
</protein>
<dbReference type="EMBL" id="GQ891899">
    <property type="protein sequence ID" value="ACX94176.1"/>
    <property type="molecule type" value="Genomic_DNA"/>
</dbReference>
<name>D0UTZ3_ZEAMP</name>
<dbReference type="GO" id="GO:0005634">
    <property type="term" value="C:nucleus"/>
    <property type="evidence" value="ECO:0007669"/>
    <property type="project" value="UniProtKB-SubCell"/>
</dbReference>
<evidence type="ECO:0000256" key="7">
    <source>
        <dbReference type="ARBA" id="ARBA00023242"/>
    </source>
</evidence>
<feature type="domain" description="C2H2-type" evidence="10">
    <location>
        <begin position="50"/>
        <end position="77"/>
    </location>
</feature>
<feature type="region of interest" description="Disordered" evidence="9">
    <location>
        <begin position="1"/>
        <end position="27"/>
    </location>
</feature>
<sequence length="179" mass="19183">MEGEDDGAQMKLQQQQQSPCSDNLSLSAASSWLPPQVRSWSWSSSSSSSYTCGYCKKEFGSAQGPGGHMNIHRLDRARLIHQQYTSHRIAAPHPNPNPSCTSVLDLELSLSSLLAHGAASSDGGLSVPVAKLAGNRFSSASPPTTKDVEGKNLELRIGACSHGDGAEERLDLQLRLGYY</sequence>
<dbReference type="PROSITE" id="PS50157">
    <property type="entry name" value="ZINC_FINGER_C2H2_2"/>
    <property type="match status" value="1"/>
</dbReference>
<dbReference type="PANTHER" id="PTHR45801:SF118">
    <property type="entry name" value="RAMOSA 1"/>
    <property type="match status" value="1"/>
</dbReference>
<evidence type="ECO:0000256" key="6">
    <source>
        <dbReference type="ARBA" id="ARBA00023163"/>
    </source>
</evidence>
<keyword evidence="6" id="KW-0804">Transcription</keyword>
<dbReference type="AlphaFoldDB" id="D0UTZ3"/>
<gene>
    <name evidence="11" type="primary">ra1</name>
</gene>
<evidence type="ECO:0000256" key="3">
    <source>
        <dbReference type="ARBA" id="ARBA00022771"/>
    </source>
</evidence>
<keyword evidence="5" id="KW-0805">Transcription regulation</keyword>
<keyword evidence="4" id="KW-0862">Zinc</keyword>
<evidence type="ECO:0000256" key="5">
    <source>
        <dbReference type="ARBA" id="ARBA00023015"/>
    </source>
</evidence>
<evidence type="ECO:0000256" key="9">
    <source>
        <dbReference type="SAM" id="MobiDB-lite"/>
    </source>
</evidence>
<accession>D0UTZ3</accession>
<keyword evidence="7" id="KW-0539">Nucleus</keyword>
<proteinExistence type="predicted"/>
<evidence type="ECO:0000256" key="4">
    <source>
        <dbReference type="ARBA" id="ARBA00022833"/>
    </source>
</evidence>
<dbReference type="GO" id="GO:0008270">
    <property type="term" value="F:zinc ion binding"/>
    <property type="evidence" value="ECO:0007669"/>
    <property type="project" value="UniProtKB-KW"/>
</dbReference>
<organism evidence="11">
    <name type="scientific">Zea mays subsp. parviglumis</name>
    <name type="common">Balsas teosinte</name>
    <dbReference type="NCBI Taxonomy" id="76912"/>
    <lineage>
        <taxon>Eukaryota</taxon>
        <taxon>Viridiplantae</taxon>
        <taxon>Streptophyta</taxon>
        <taxon>Embryophyta</taxon>
        <taxon>Tracheophyta</taxon>
        <taxon>Spermatophyta</taxon>
        <taxon>Magnoliopsida</taxon>
        <taxon>Liliopsida</taxon>
        <taxon>Poales</taxon>
        <taxon>Poaceae</taxon>
        <taxon>PACMAD clade</taxon>
        <taxon>Panicoideae</taxon>
        <taxon>Andropogonodae</taxon>
        <taxon>Andropogoneae</taxon>
        <taxon>Tripsacinae</taxon>
        <taxon>Zea</taxon>
    </lineage>
</organism>
<comment type="subcellular location">
    <subcellularLocation>
        <location evidence="1">Nucleus</location>
    </subcellularLocation>
</comment>
<keyword evidence="3 8" id="KW-0863">Zinc-finger</keyword>
<evidence type="ECO:0000256" key="2">
    <source>
        <dbReference type="ARBA" id="ARBA00022723"/>
    </source>
</evidence>
<reference evidence="11" key="1">
    <citation type="journal article" date="2010" name="Mol. Ecol.">
        <title>Evidence of selection at the ramosa1 locus during maize domestication.</title>
        <authorList>
            <person name="Sigmon B."/>
            <person name="Vollbrecht E."/>
        </authorList>
    </citation>
    <scope>NUCLEOTIDE SEQUENCE</scope>
</reference>
<dbReference type="InterPro" id="IPR052426">
    <property type="entry name" value="Plant_dev_regulator"/>
</dbReference>
<evidence type="ECO:0000259" key="10">
    <source>
        <dbReference type="PROSITE" id="PS50157"/>
    </source>
</evidence>
<keyword evidence="2" id="KW-0479">Metal-binding</keyword>
<feature type="compositionally biased region" description="Polar residues" evidence="9">
    <location>
        <begin position="11"/>
        <end position="23"/>
    </location>
</feature>
<dbReference type="PANTHER" id="PTHR45801">
    <property type="entry name" value="OS07G0101800 PROTEIN"/>
    <property type="match status" value="1"/>
</dbReference>
<evidence type="ECO:0000313" key="11">
    <source>
        <dbReference type="EMBL" id="ACX94176.1"/>
    </source>
</evidence>
<dbReference type="InterPro" id="IPR013087">
    <property type="entry name" value="Znf_C2H2_type"/>
</dbReference>
<evidence type="ECO:0000256" key="1">
    <source>
        <dbReference type="ARBA" id="ARBA00004123"/>
    </source>
</evidence>
<dbReference type="PROSITE" id="PS00028">
    <property type="entry name" value="ZINC_FINGER_C2H2_1"/>
    <property type="match status" value="1"/>
</dbReference>
<evidence type="ECO:0000256" key="8">
    <source>
        <dbReference type="PROSITE-ProRule" id="PRU00042"/>
    </source>
</evidence>